<evidence type="ECO:0000256" key="5">
    <source>
        <dbReference type="SAM" id="MobiDB-lite"/>
    </source>
</evidence>
<dbReference type="EMBL" id="BMUE01000015">
    <property type="protein sequence ID" value="GGW72044.1"/>
    <property type="molecule type" value="Genomic_DNA"/>
</dbReference>
<dbReference type="AlphaFoldDB" id="A0A918JDP4"/>
<evidence type="ECO:0000256" key="4">
    <source>
        <dbReference type="ARBA" id="ARBA00023004"/>
    </source>
</evidence>
<dbReference type="GO" id="GO:0006809">
    <property type="term" value="P:nitric oxide biosynthetic process"/>
    <property type="evidence" value="ECO:0007669"/>
    <property type="project" value="InterPro"/>
</dbReference>
<dbReference type="CDD" id="cd00575">
    <property type="entry name" value="NOS_oxygenase"/>
    <property type="match status" value="1"/>
</dbReference>
<keyword evidence="4" id="KW-0408">Iron</keyword>
<dbReference type="GO" id="GO:0046872">
    <property type="term" value="F:metal ion binding"/>
    <property type="evidence" value="ECO:0007669"/>
    <property type="project" value="UniProtKB-KW"/>
</dbReference>
<dbReference type="GO" id="GO:0004517">
    <property type="term" value="F:nitric-oxide synthase activity"/>
    <property type="evidence" value="ECO:0007669"/>
    <property type="project" value="InterPro"/>
</dbReference>
<feature type="region of interest" description="Disordered" evidence="5">
    <location>
        <begin position="406"/>
        <end position="441"/>
    </location>
</feature>
<dbReference type="InterPro" id="IPR050607">
    <property type="entry name" value="NOS"/>
</dbReference>
<dbReference type="Proteomes" id="UP000620224">
    <property type="component" value="Unassembled WGS sequence"/>
</dbReference>
<evidence type="ECO:0000313" key="7">
    <source>
        <dbReference type="EMBL" id="GGW72044.1"/>
    </source>
</evidence>
<dbReference type="PANTHER" id="PTHR43410">
    <property type="entry name" value="NITRIC OXIDE SYNTHASE OXYGENASE"/>
    <property type="match status" value="1"/>
</dbReference>
<evidence type="ECO:0000313" key="8">
    <source>
        <dbReference type="Proteomes" id="UP000620224"/>
    </source>
</evidence>
<feature type="region of interest" description="Disordered" evidence="5">
    <location>
        <begin position="1"/>
        <end position="30"/>
    </location>
</feature>
<evidence type="ECO:0000256" key="2">
    <source>
        <dbReference type="ARBA" id="ARBA00022723"/>
    </source>
</evidence>
<gene>
    <name evidence="7" type="ORF">GCM10010503_56850</name>
</gene>
<dbReference type="InterPro" id="IPR044943">
    <property type="entry name" value="NOS_dom_1"/>
</dbReference>
<evidence type="ECO:0000256" key="3">
    <source>
        <dbReference type="ARBA" id="ARBA00023002"/>
    </source>
</evidence>
<dbReference type="PROSITE" id="PS60001">
    <property type="entry name" value="NOS"/>
    <property type="match status" value="1"/>
</dbReference>
<reference evidence="7" key="2">
    <citation type="submission" date="2020-09" db="EMBL/GenBank/DDBJ databases">
        <authorList>
            <person name="Sun Q."/>
            <person name="Ohkuma M."/>
        </authorList>
    </citation>
    <scope>NUCLEOTIDE SEQUENCE</scope>
    <source>
        <strain evidence="7">JCM 4490</strain>
    </source>
</reference>
<sequence>MNHSDTLPQTLPRLGPAPTGSPHGRPAARLAGAGTGRVDLAEAEDFVRLHHREHPDQPHSLLTRLLEIRREIDETGTYRHTHDELVFGARVAWRNSSRCIGRLYWNSLRVLDRRAATTPEEIHRHLVTHLHEGTNAGRIRPTISVFAPDTPGRPGPRVWNDQLIRYAGYRQGDGGVVGDPAYTDFTRLVRTMGWDAPGGPFDVLPLIVQTHDTPPRLFDVPADAVLEVPLSHPEHAWFADLGLRWHALPAISNMRLSIGGVDYPLAPFNGWYMGTEIGARNLVDEDRYDLLPLVAARLGLDTGSETTLWRDRALVELNVAVLHSFTEAGVRISDHHTESRRFLTHLEKEERAGRTVPADWSWIVPPVSGGITPVFHRYYDETDQRPAFHLTDEARALGRGHCPYSGDALGMRKTPDAQGSQLVSEGGLEPPRPIKGTSTSS</sequence>
<comment type="caution">
    <text evidence="7">The sequence shown here is derived from an EMBL/GenBank/DDBJ whole genome shotgun (WGS) entry which is preliminary data.</text>
</comment>
<reference evidence="7" key="1">
    <citation type="journal article" date="2014" name="Int. J. Syst. Evol. Microbiol.">
        <title>Complete genome sequence of Corynebacterium casei LMG S-19264T (=DSM 44701T), isolated from a smear-ripened cheese.</title>
        <authorList>
            <consortium name="US DOE Joint Genome Institute (JGI-PGF)"/>
            <person name="Walter F."/>
            <person name="Albersmeier A."/>
            <person name="Kalinowski J."/>
            <person name="Ruckert C."/>
        </authorList>
    </citation>
    <scope>NUCLEOTIDE SEQUENCE</scope>
    <source>
        <strain evidence="7">JCM 4490</strain>
    </source>
</reference>
<dbReference type="InterPro" id="IPR036119">
    <property type="entry name" value="NOS_N_sf"/>
</dbReference>
<keyword evidence="2" id="KW-0479">Metal-binding</keyword>
<dbReference type="Gene3D" id="3.90.1230.10">
    <property type="entry name" value="Nitric Oxide Synthase, Chain A, domain 3"/>
    <property type="match status" value="1"/>
</dbReference>
<dbReference type="Pfam" id="PF02898">
    <property type="entry name" value="NO_synthase"/>
    <property type="match status" value="1"/>
</dbReference>
<keyword evidence="1" id="KW-0349">Heme</keyword>
<dbReference type="Gene3D" id="3.90.440.10">
    <property type="entry name" value="Nitric Oxide Synthase,Heme Domain,Chain A domain 2"/>
    <property type="match status" value="1"/>
</dbReference>
<dbReference type="InterPro" id="IPR044940">
    <property type="entry name" value="NOS_dom_2"/>
</dbReference>
<name>A0A918JDP4_9ACTN</name>
<proteinExistence type="predicted"/>
<dbReference type="Gene3D" id="3.90.340.10">
    <property type="entry name" value="Nitric Oxide Synthase, Chain A, domain 1"/>
    <property type="match status" value="1"/>
</dbReference>
<dbReference type="InterPro" id="IPR004030">
    <property type="entry name" value="NOS_N"/>
</dbReference>
<feature type="domain" description="Nitric oxide synthase (NOS)" evidence="6">
    <location>
        <begin position="98"/>
        <end position="105"/>
    </location>
</feature>
<evidence type="ECO:0000259" key="6">
    <source>
        <dbReference type="PROSITE" id="PS60001"/>
    </source>
</evidence>
<keyword evidence="3" id="KW-0560">Oxidoreductase</keyword>
<evidence type="ECO:0000256" key="1">
    <source>
        <dbReference type="ARBA" id="ARBA00022617"/>
    </source>
</evidence>
<dbReference type="SUPFAM" id="SSF56512">
    <property type="entry name" value="Nitric oxide (NO) synthase oxygenase domain"/>
    <property type="match status" value="1"/>
</dbReference>
<protein>
    <recommendedName>
        <fullName evidence="6">Nitric oxide synthase (NOS) domain-containing protein</fullName>
    </recommendedName>
</protein>
<organism evidence="7 8">
    <name type="scientific">Streptomyces lucensis JCM 4490</name>
    <dbReference type="NCBI Taxonomy" id="1306176"/>
    <lineage>
        <taxon>Bacteria</taxon>
        <taxon>Bacillati</taxon>
        <taxon>Actinomycetota</taxon>
        <taxon>Actinomycetes</taxon>
        <taxon>Kitasatosporales</taxon>
        <taxon>Streptomycetaceae</taxon>
        <taxon>Streptomyces</taxon>
    </lineage>
</organism>
<dbReference type="PANTHER" id="PTHR43410:SF1">
    <property type="entry name" value="NITRIC OXIDE SYNTHASE"/>
    <property type="match status" value="1"/>
</dbReference>
<accession>A0A918JDP4</accession>
<keyword evidence="8" id="KW-1185">Reference proteome</keyword>
<dbReference type="InterPro" id="IPR044944">
    <property type="entry name" value="NOS_dom_3"/>
</dbReference>